<dbReference type="Gene3D" id="6.10.250.660">
    <property type="match status" value="1"/>
</dbReference>
<dbReference type="AlphaFoldDB" id="A0A1C4VT39"/>
<name>A0A1C4VT39_MICEC</name>
<gene>
    <name evidence="2" type="ORF">GA0070618_1537</name>
</gene>
<evidence type="ECO:0000256" key="1">
    <source>
        <dbReference type="SAM" id="MobiDB-lite"/>
    </source>
</evidence>
<dbReference type="OrthoDB" id="3404933at2"/>
<accession>A0A1C4VT39</accession>
<proteinExistence type="predicted"/>
<dbReference type="InParanoid" id="A0A1C4VT39"/>
<evidence type="ECO:0000313" key="2">
    <source>
        <dbReference type="EMBL" id="SCE87130.1"/>
    </source>
</evidence>
<dbReference type="RefSeq" id="WP_088981018.1">
    <property type="nucleotide sequence ID" value="NZ_LT607413.1"/>
</dbReference>
<organism evidence="2 3">
    <name type="scientific">Micromonospora echinospora</name>
    <name type="common">Micromonospora purpurea</name>
    <dbReference type="NCBI Taxonomy" id="1877"/>
    <lineage>
        <taxon>Bacteria</taxon>
        <taxon>Bacillati</taxon>
        <taxon>Actinomycetota</taxon>
        <taxon>Actinomycetes</taxon>
        <taxon>Micromonosporales</taxon>
        <taxon>Micromonosporaceae</taxon>
        <taxon>Micromonospora</taxon>
    </lineage>
</organism>
<feature type="region of interest" description="Disordered" evidence="1">
    <location>
        <begin position="1"/>
        <end position="28"/>
    </location>
</feature>
<sequence length="103" mass="11911">MRVLLRSPRRRGRHHLRPPSTSDDAVLRYPPLTPERIRDHRFTIRRRGLDPAEITAFLARVADELAVARTALTAVREENLRIKNALRTWQTAQAPSARGLARW</sequence>
<evidence type="ECO:0000313" key="3">
    <source>
        <dbReference type="Proteomes" id="UP000198253"/>
    </source>
</evidence>
<dbReference type="EMBL" id="LT607413">
    <property type="protein sequence ID" value="SCE87130.1"/>
    <property type="molecule type" value="Genomic_DNA"/>
</dbReference>
<dbReference type="Proteomes" id="UP000198253">
    <property type="component" value="Chromosome I"/>
</dbReference>
<reference evidence="3" key="1">
    <citation type="submission" date="2016-06" db="EMBL/GenBank/DDBJ databases">
        <authorList>
            <person name="Varghese N."/>
            <person name="Submissions Spin"/>
        </authorList>
    </citation>
    <scope>NUCLEOTIDE SEQUENCE [LARGE SCALE GENOMIC DNA]</scope>
    <source>
        <strain evidence="3">DSM 43816</strain>
    </source>
</reference>
<keyword evidence="3" id="KW-1185">Reference proteome</keyword>
<dbReference type="InterPro" id="IPR019933">
    <property type="entry name" value="DivIVA_domain"/>
</dbReference>
<dbReference type="NCBIfam" id="TIGR03544">
    <property type="entry name" value="DivI1A_domain"/>
    <property type="match status" value="1"/>
</dbReference>
<protein>
    <submittedName>
        <fullName evidence="2">DivIVA domain-containing protein</fullName>
    </submittedName>
</protein>
<feature type="compositionally biased region" description="Basic residues" evidence="1">
    <location>
        <begin position="7"/>
        <end position="17"/>
    </location>
</feature>